<dbReference type="GO" id="GO:0003677">
    <property type="term" value="F:DNA binding"/>
    <property type="evidence" value="ECO:0007669"/>
    <property type="project" value="InterPro"/>
</dbReference>
<evidence type="ECO:0000313" key="3">
    <source>
        <dbReference type="Proteomes" id="UP001238163"/>
    </source>
</evidence>
<dbReference type="GO" id="GO:0004518">
    <property type="term" value="F:nuclease activity"/>
    <property type="evidence" value="ECO:0007669"/>
    <property type="project" value="InterPro"/>
</dbReference>
<dbReference type="AlphaFoldDB" id="A0AAE3VI99"/>
<dbReference type="Pfam" id="PF02732">
    <property type="entry name" value="ERCC4"/>
    <property type="match status" value="1"/>
</dbReference>
<protein>
    <submittedName>
        <fullName evidence="2">ERCC4-type nuclease</fullName>
    </submittedName>
</protein>
<dbReference type="Gene3D" id="3.40.50.10130">
    <property type="match status" value="1"/>
</dbReference>
<dbReference type="InterPro" id="IPR011335">
    <property type="entry name" value="Restrct_endonuc-II-like"/>
</dbReference>
<dbReference type="InterPro" id="IPR006166">
    <property type="entry name" value="ERCC4_domain"/>
</dbReference>
<feature type="domain" description="ERCC4" evidence="1">
    <location>
        <begin position="9"/>
        <end position="90"/>
    </location>
</feature>
<keyword evidence="3" id="KW-1185">Reference proteome</keyword>
<evidence type="ECO:0000313" key="2">
    <source>
        <dbReference type="EMBL" id="MDQ0291047.1"/>
    </source>
</evidence>
<dbReference type="EMBL" id="JAUSVL010000001">
    <property type="protein sequence ID" value="MDQ0291047.1"/>
    <property type="molecule type" value="Genomic_DNA"/>
</dbReference>
<dbReference type="GO" id="GO:0006259">
    <property type="term" value="P:DNA metabolic process"/>
    <property type="evidence" value="ECO:0007669"/>
    <property type="project" value="UniProtKB-ARBA"/>
</dbReference>
<dbReference type="RefSeq" id="WP_307263272.1">
    <property type="nucleotide sequence ID" value="NZ_JAUSVL010000001.1"/>
</dbReference>
<organism evidence="2 3">
    <name type="scientific">Oligosphaera ethanolica</name>
    <dbReference type="NCBI Taxonomy" id="760260"/>
    <lineage>
        <taxon>Bacteria</taxon>
        <taxon>Pseudomonadati</taxon>
        <taxon>Lentisphaerota</taxon>
        <taxon>Oligosphaeria</taxon>
        <taxon>Oligosphaerales</taxon>
        <taxon>Oligosphaeraceae</taxon>
        <taxon>Oligosphaera</taxon>
    </lineage>
</organism>
<sequence length="159" mass="17964">MQSMLREMLIIQDTREQRPWVFPEYVRTKVGTLRTGDYALAGDDRFAIERKSLDDFVGTIFSGWGRFLREIGRMEGAGFVARVIIVEADYEMLMMRQGPSGEVIPPSHHHPMITPQAVAGRIAELTLMGVSCLFCRDAGHAALQAYYLLCRRWAQIAVG</sequence>
<dbReference type="SUPFAM" id="SSF52980">
    <property type="entry name" value="Restriction endonuclease-like"/>
    <property type="match status" value="1"/>
</dbReference>
<accession>A0AAE3VI99</accession>
<proteinExistence type="predicted"/>
<comment type="caution">
    <text evidence="2">The sequence shown here is derived from an EMBL/GenBank/DDBJ whole genome shotgun (WGS) entry which is preliminary data.</text>
</comment>
<evidence type="ECO:0000259" key="1">
    <source>
        <dbReference type="SMART" id="SM00891"/>
    </source>
</evidence>
<dbReference type="SMART" id="SM00891">
    <property type="entry name" value="ERCC4"/>
    <property type="match status" value="1"/>
</dbReference>
<gene>
    <name evidence="2" type="ORF">J3R75_003154</name>
</gene>
<name>A0AAE3VI99_9BACT</name>
<reference evidence="2" key="1">
    <citation type="submission" date="2023-07" db="EMBL/GenBank/DDBJ databases">
        <title>Genomic Encyclopedia of Type Strains, Phase IV (KMG-IV): sequencing the most valuable type-strain genomes for metagenomic binning, comparative biology and taxonomic classification.</title>
        <authorList>
            <person name="Goeker M."/>
        </authorList>
    </citation>
    <scope>NUCLEOTIDE SEQUENCE</scope>
    <source>
        <strain evidence="2">DSM 24202</strain>
    </source>
</reference>
<dbReference type="Proteomes" id="UP001238163">
    <property type="component" value="Unassembled WGS sequence"/>
</dbReference>